<dbReference type="InterPro" id="IPR036770">
    <property type="entry name" value="Ankyrin_rpt-contain_sf"/>
</dbReference>
<evidence type="ECO:0000256" key="3">
    <source>
        <dbReference type="PROSITE-ProRule" id="PRU00023"/>
    </source>
</evidence>
<comment type="caution">
    <text evidence="4">The sequence shown here is derived from an EMBL/GenBank/DDBJ whole genome shotgun (WGS) entry which is preliminary data.</text>
</comment>
<dbReference type="PROSITE" id="PS50088">
    <property type="entry name" value="ANK_REPEAT"/>
    <property type="match status" value="1"/>
</dbReference>
<evidence type="ECO:0000256" key="2">
    <source>
        <dbReference type="ARBA" id="ARBA00023043"/>
    </source>
</evidence>
<gene>
    <name evidence="4" type="ORF">RFH51_17150</name>
</gene>
<evidence type="ECO:0000313" key="5">
    <source>
        <dbReference type="Proteomes" id="UP001243195"/>
    </source>
</evidence>
<keyword evidence="2 3" id="KW-0040">ANK repeat</keyword>
<sequence length="168" mass="18634">MKELLNGLMMSLASILIITVLSLGIGKLHAEDVVKQQSSALSGQQKELVDLFFAAAKTGQVDVVDEFLNHGFPVDIRNDANYTALMMASYYGQQPVVSSLLKHGANRCLRDNRGHTALMGAIVKAEWTIAKQLRKEDCDKNADQSHELTVEEFARVFGQEEKLREVSK</sequence>
<dbReference type="Gene3D" id="1.25.40.20">
    <property type="entry name" value="Ankyrin repeat-containing domain"/>
    <property type="match status" value="1"/>
</dbReference>
<dbReference type="InterPro" id="IPR050889">
    <property type="entry name" value="Dendritic_Spine_Reg/Scaffold"/>
</dbReference>
<dbReference type="EMBL" id="JAVIDA010000036">
    <property type="protein sequence ID" value="MDQ9073179.1"/>
    <property type="molecule type" value="Genomic_DNA"/>
</dbReference>
<feature type="repeat" description="ANK" evidence="3">
    <location>
        <begin position="80"/>
        <end position="112"/>
    </location>
</feature>
<dbReference type="SMART" id="SM00248">
    <property type="entry name" value="ANK"/>
    <property type="match status" value="3"/>
</dbReference>
<organism evidence="4 5">
    <name type="scientific">Acinetobacter gerneri</name>
    <dbReference type="NCBI Taxonomy" id="202952"/>
    <lineage>
        <taxon>Bacteria</taxon>
        <taxon>Pseudomonadati</taxon>
        <taxon>Pseudomonadota</taxon>
        <taxon>Gammaproteobacteria</taxon>
        <taxon>Moraxellales</taxon>
        <taxon>Moraxellaceae</taxon>
        <taxon>Acinetobacter</taxon>
    </lineage>
</organism>
<dbReference type="PANTHER" id="PTHR24166:SF48">
    <property type="entry name" value="PROTEIN VAPYRIN"/>
    <property type="match status" value="1"/>
</dbReference>
<keyword evidence="1" id="KW-0677">Repeat</keyword>
<dbReference type="Pfam" id="PF12796">
    <property type="entry name" value="Ank_2"/>
    <property type="match status" value="1"/>
</dbReference>
<dbReference type="AlphaFoldDB" id="A0AAW8JMU0"/>
<dbReference type="Proteomes" id="UP001243195">
    <property type="component" value="Unassembled WGS sequence"/>
</dbReference>
<dbReference type="PANTHER" id="PTHR24166">
    <property type="entry name" value="ROLLING PEBBLES, ISOFORM B"/>
    <property type="match status" value="1"/>
</dbReference>
<proteinExistence type="predicted"/>
<dbReference type="InterPro" id="IPR002110">
    <property type="entry name" value="Ankyrin_rpt"/>
</dbReference>
<evidence type="ECO:0000256" key="1">
    <source>
        <dbReference type="ARBA" id="ARBA00022737"/>
    </source>
</evidence>
<protein>
    <submittedName>
        <fullName evidence="4">Ankyrin repeat domain-containing protein</fullName>
    </submittedName>
</protein>
<reference evidence="4" key="1">
    <citation type="submission" date="2023-08" db="EMBL/GenBank/DDBJ databases">
        <title>Emergence of clinically-relevant ST2 carbapenem-resistant Acinetobacter baumannii strains in hospital sewages in Zhejiang, East of China.</title>
        <authorList>
            <person name="Kaichao C."/>
            <person name="Zhang R."/>
        </authorList>
    </citation>
    <scope>NUCLEOTIDE SEQUENCE</scope>
    <source>
        <strain evidence="4">M-SY-60</strain>
    </source>
</reference>
<accession>A0AAW8JMU0</accession>
<evidence type="ECO:0000313" key="4">
    <source>
        <dbReference type="EMBL" id="MDQ9073179.1"/>
    </source>
</evidence>
<dbReference type="PROSITE" id="PS50297">
    <property type="entry name" value="ANK_REP_REGION"/>
    <property type="match status" value="1"/>
</dbReference>
<name>A0AAW8JMU0_9GAMM</name>
<dbReference type="SUPFAM" id="SSF48403">
    <property type="entry name" value="Ankyrin repeat"/>
    <property type="match status" value="1"/>
</dbReference>